<keyword evidence="1" id="KW-0560">Oxidoreductase</keyword>
<dbReference type="PRINTS" id="PR00081">
    <property type="entry name" value="GDHRDH"/>
</dbReference>
<sequence length="351" mass="39038">MSPNYKFEITPEDEASTRQYLYRQFSITPPLVSPQEVDLTGKTAVVTGSNVGLGLECARQLLDLKLSRLILAVRSKAKGEKARSDLLASCGLAPSAIEVWNLDLSEYNSIIKFAQRAQELDHLDIVVMNAGLYKVEQTFNSSTGFEEDIQVNYISTALLTILLLPILRSKRSGPNPGRLTIVSSDTAGWARFEERDSDPIFSAFKHLPRASNTWNMQERYSTSKLLGQLFLCELSDHLDPSEVIVTACNPGFCYGSDLQREGNGTIFGLLVRVFTRIIGRTTSIGARSITAAATRFGQEVHGQYVEDCEIHPMAPLIYQPNGKRIAKQLWEELLKELSFAGVRDIMLELGE</sequence>
<dbReference type="STRING" id="1043003.A0A074VNB0"/>
<name>A0A074VNB0_AURM1</name>
<reference evidence="2 3" key="1">
    <citation type="journal article" date="2014" name="BMC Genomics">
        <title>Genome sequencing of four Aureobasidium pullulans varieties: biotechnological potential, stress tolerance, and description of new species.</title>
        <authorList>
            <person name="Gostin Ar C."/>
            <person name="Ohm R.A."/>
            <person name="Kogej T."/>
            <person name="Sonjak S."/>
            <person name="Turk M."/>
            <person name="Zajc J."/>
            <person name="Zalar P."/>
            <person name="Grube M."/>
            <person name="Sun H."/>
            <person name="Han J."/>
            <person name="Sharma A."/>
            <person name="Chiniquy J."/>
            <person name="Ngan C.Y."/>
            <person name="Lipzen A."/>
            <person name="Barry K."/>
            <person name="Grigoriev I.V."/>
            <person name="Gunde-Cimerman N."/>
        </authorList>
    </citation>
    <scope>NUCLEOTIDE SEQUENCE [LARGE SCALE GENOMIC DNA]</scope>
    <source>
        <strain evidence="2 3">CBS 110374</strain>
    </source>
</reference>
<dbReference type="EMBL" id="KL584850">
    <property type="protein sequence ID" value="KEQ59147.1"/>
    <property type="molecule type" value="Genomic_DNA"/>
</dbReference>
<dbReference type="RefSeq" id="XP_040876170.1">
    <property type="nucleotide sequence ID" value="XM_041023289.1"/>
</dbReference>
<dbReference type="PANTHER" id="PTHR43157">
    <property type="entry name" value="PHOSPHATIDYLINOSITOL-GLYCAN BIOSYNTHESIS CLASS F PROTEIN-RELATED"/>
    <property type="match status" value="1"/>
</dbReference>
<dbReference type="GeneID" id="63916662"/>
<evidence type="ECO:0000313" key="2">
    <source>
        <dbReference type="EMBL" id="KEQ59147.1"/>
    </source>
</evidence>
<accession>A0A074VNB0</accession>
<dbReference type="AlphaFoldDB" id="A0A074VNB0"/>
<dbReference type="GO" id="GO:0016491">
    <property type="term" value="F:oxidoreductase activity"/>
    <property type="evidence" value="ECO:0007669"/>
    <property type="project" value="UniProtKB-KW"/>
</dbReference>
<proteinExistence type="predicted"/>
<dbReference type="Pfam" id="PF00106">
    <property type="entry name" value="adh_short"/>
    <property type="match status" value="1"/>
</dbReference>
<dbReference type="Proteomes" id="UP000030672">
    <property type="component" value="Unassembled WGS sequence"/>
</dbReference>
<keyword evidence="3" id="KW-1185">Reference proteome</keyword>
<dbReference type="PANTHER" id="PTHR43157:SF31">
    <property type="entry name" value="PHOSPHATIDYLINOSITOL-GLYCAN BIOSYNTHESIS CLASS F PROTEIN"/>
    <property type="match status" value="1"/>
</dbReference>
<protein>
    <submittedName>
        <fullName evidence="2">NAD(P)-binding protein</fullName>
    </submittedName>
</protein>
<dbReference type="SUPFAM" id="SSF51735">
    <property type="entry name" value="NAD(P)-binding Rossmann-fold domains"/>
    <property type="match status" value="1"/>
</dbReference>
<dbReference type="InterPro" id="IPR002347">
    <property type="entry name" value="SDR_fam"/>
</dbReference>
<gene>
    <name evidence="2" type="ORF">M437DRAFT_57859</name>
</gene>
<dbReference type="InterPro" id="IPR036291">
    <property type="entry name" value="NAD(P)-bd_dom_sf"/>
</dbReference>
<evidence type="ECO:0000313" key="3">
    <source>
        <dbReference type="Proteomes" id="UP000030672"/>
    </source>
</evidence>
<evidence type="ECO:0000256" key="1">
    <source>
        <dbReference type="ARBA" id="ARBA00023002"/>
    </source>
</evidence>
<dbReference type="Gene3D" id="3.40.50.720">
    <property type="entry name" value="NAD(P)-binding Rossmann-like Domain"/>
    <property type="match status" value="1"/>
</dbReference>
<dbReference type="HOGENOM" id="CLU_010194_44_4_1"/>
<organism evidence="2 3">
    <name type="scientific">Aureobasidium melanogenum (strain CBS 110374)</name>
    <name type="common">Aureobasidium pullulans var. melanogenum</name>
    <dbReference type="NCBI Taxonomy" id="1043003"/>
    <lineage>
        <taxon>Eukaryota</taxon>
        <taxon>Fungi</taxon>
        <taxon>Dikarya</taxon>
        <taxon>Ascomycota</taxon>
        <taxon>Pezizomycotina</taxon>
        <taxon>Dothideomycetes</taxon>
        <taxon>Dothideomycetidae</taxon>
        <taxon>Dothideales</taxon>
        <taxon>Saccotheciaceae</taxon>
        <taxon>Aureobasidium</taxon>
    </lineage>
</organism>